<evidence type="ECO:0000313" key="7">
    <source>
        <dbReference type="Proteomes" id="UP000293380"/>
    </source>
</evidence>
<dbReference type="GO" id="GO:0009289">
    <property type="term" value="C:pilus"/>
    <property type="evidence" value="ECO:0007669"/>
    <property type="project" value="UniProtKB-SubCell"/>
</dbReference>
<dbReference type="Proteomes" id="UP000293380">
    <property type="component" value="Unassembled WGS sequence"/>
</dbReference>
<evidence type="ECO:0000256" key="4">
    <source>
        <dbReference type="ARBA" id="ARBA00023263"/>
    </source>
</evidence>
<evidence type="ECO:0000313" key="6">
    <source>
        <dbReference type="EMBL" id="TBM28334.1"/>
    </source>
</evidence>
<dbReference type="InterPro" id="IPR008966">
    <property type="entry name" value="Adhesion_dom_sf"/>
</dbReference>
<dbReference type="InterPro" id="IPR036937">
    <property type="entry name" value="Adhesion_dom_fimbrial_sf"/>
</dbReference>
<dbReference type="GO" id="GO:0043709">
    <property type="term" value="P:cell adhesion involved in single-species biofilm formation"/>
    <property type="evidence" value="ECO:0007669"/>
    <property type="project" value="TreeGrafter"/>
</dbReference>
<evidence type="ECO:0000256" key="2">
    <source>
        <dbReference type="ARBA" id="ARBA00006671"/>
    </source>
</evidence>
<dbReference type="PANTHER" id="PTHR33420:SF3">
    <property type="entry name" value="FIMBRIAL SUBUNIT ELFA"/>
    <property type="match status" value="1"/>
</dbReference>
<dbReference type="InterPro" id="IPR050263">
    <property type="entry name" value="Bact_Fimbrial_Adh_Pro"/>
</dbReference>
<reference evidence="6 7" key="1">
    <citation type="submission" date="2019-02" db="EMBL/GenBank/DDBJ databases">
        <title>Comparative genomic analysis of the Hafnia genus genomes.</title>
        <authorList>
            <person name="Zhiqiu Y."/>
            <person name="Chao Y."/>
            <person name="Yuhui D."/>
            <person name="Di H."/>
            <person name="Bin L."/>
        </authorList>
    </citation>
    <scope>NUCLEOTIDE SEQUENCE [LARGE SCALE GENOMIC DNA]</scope>
    <source>
        <strain evidence="6 7">PCM_1194</strain>
    </source>
</reference>
<evidence type="ECO:0000256" key="3">
    <source>
        <dbReference type="ARBA" id="ARBA00022729"/>
    </source>
</evidence>
<keyword evidence="3 5" id="KW-0732">Signal</keyword>
<gene>
    <name evidence="6" type="ORF">EYY89_09100</name>
</gene>
<dbReference type="Gene3D" id="2.60.40.1090">
    <property type="entry name" value="Fimbrial-type adhesion domain"/>
    <property type="match status" value="1"/>
</dbReference>
<dbReference type="RefSeq" id="WP_130959474.1">
    <property type="nucleotide sequence ID" value="NZ_SITD01000046.1"/>
</dbReference>
<dbReference type="EMBL" id="SITD01000046">
    <property type="protein sequence ID" value="TBM28334.1"/>
    <property type="molecule type" value="Genomic_DNA"/>
</dbReference>
<accession>A0A4Q9ESK3</accession>
<evidence type="ECO:0000256" key="5">
    <source>
        <dbReference type="SAM" id="SignalP"/>
    </source>
</evidence>
<comment type="subcellular location">
    <subcellularLocation>
        <location evidence="1">Fimbrium</location>
    </subcellularLocation>
</comment>
<dbReference type="PANTHER" id="PTHR33420">
    <property type="entry name" value="FIMBRIAL SUBUNIT ELFA-RELATED"/>
    <property type="match status" value="1"/>
</dbReference>
<comment type="similarity">
    <text evidence="2">Belongs to the fimbrial protein family.</text>
</comment>
<feature type="chain" id="PRO_5020627858" evidence="5">
    <location>
        <begin position="24"/>
        <end position="188"/>
    </location>
</feature>
<keyword evidence="4" id="KW-0281">Fimbrium</keyword>
<name>A0A4Q9ESK3_9GAMM</name>
<evidence type="ECO:0000256" key="1">
    <source>
        <dbReference type="ARBA" id="ARBA00004561"/>
    </source>
</evidence>
<dbReference type="Pfam" id="PF16970">
    <property type="entry name" value="FimA"/>
    <property type="match status" value="1"/>
</dbReference>
<dbReference type="InterPro" id="IPR039458">
    <property type="entry name" value="FimA-like"/>
</dbReference>
<protein>
    <submittedName>
        <fullName evidence="6">Type 1 fimbrial protein</fullName>
    </submittedName>
</protein>
<dbReference type="SUPFAM" id="SSF49401">
    <property type="entry name" value="Bacterial adhesins"/>
    <property type="match status" value="1"/>
</dbReference>
<proteinExistence type="inferred from homology"/>
<feature type="signal peptide" evidence="5">
    <location>
        <begin position="1"/>
        <end position="23"/>
    </location>
</feature>
<sequence>MKKSIVSLSLLAVLGMGSLSAQAASTGTITFNGELTDTTCDVDVNGQGADATVTLPTVSINQLTAPGNTTGRTSFNMNLSKCVVGTEGGHSKVSAFFQPGSTVDLSTGRLKNTATTGATLVDLQLLDASGNYAPINVGNTDQVNDMAYVDIDQATGSALLPYAVEYYANGQTTPGVVTSSVVYNLQYK</sequence>
<comment type="caution">
    <text evidence="6">The sequence shown here is derived from an EMBL/GenBank/DDBJ whole genome shotgun (WGS) entry which is preliminary data.</text>
</comment>
<dbReference type="AlphaFoldDB" id="A0A4Q9ESK3"/>
<organism evidence="6 7">
    <name type="scientific">Hafnia paralvei</name>
    <dbReference type="NCBI Taxonomy" id="546367"/>
    <lineage>
        <taxon>Bacteria</taxon>
        <taxon>Pseudomonadati</taxon>
        <taxon>Pseudomonadota</taxon>
        <taxon>Gammaproteobacteria</taxon>
        <taxon>Enterobacterales</taxon>
        <taxon>Hafniaceae</taxon>
        <taxon>Hafnia</taxon>
    </lineage>
</organism>